<organism evidence="7 8">
    <name type="scientific">Taxus chinensis</name>
    <name type="common">Chinese yew</name>
    <name type="synonym">Taxus wallichiana var. chinensis</name>
    <dbReference type="NCBI Taxonomy" id="29808"/>
    <lineage>
        <taxon>Eukaryota</taxon>
        <taxon>Viridiplantae</taxon>
        <taxon>Streptophyta</taxon>
        <taxon>Embryophyta</taxon>
        <taxon>Tracheophyta</taxon>
        <taxon>Spermatophyta</taxon>
        <taxon>Pinopsida</taxon>
        <taxon>Pinidae</taxon>
        <taxon>Conifers II</taxon>
        <taxon>Cupressales</taxon>
        <taxon>Taxaceae</taxon>
        <taxon>Taxus</taxon>
    </lineage>
</organism>
<feature type="non-terminal residue" evidence="7">
    <location>
        <position position="1085"/>
    </location>
</feature>
<dbReference type="InterPro" id="IPR011011">
    <property type="entry name" value="Znf_FYVE_PHD"/>
</dbReference>
<dbReference type="EMBL" id="JAHRHJ020000010">
    <property type="protein sequence ID" value="KAH9298518.1"/>
    <property type="molecule type" value="Genomic_DNA"/>
</dbReference>
<evidence type="ECO:0000256" key="2">
    <source>
        <dbReference type="ARBA" id="ARBA00022771"/>
    </source>
</evidence>
<dbReference type="GO" id="GO:0090694">
    <property type="term" value="C:Scc2-Scc4 cohesin loading complex"/>
    <property type="evidence" value="ECO:0007669"/>
    <property type="project" value="TreeGrafter"/>
</dbReference>
<dbReference type="GO" id="GO:0010468">
    <property type="term" value="P:regulation of gene expression"/>
    <property type="evidence" value="ECO:0007669"/>
    <property type="project" value="InterPro"/>
</dbReference>
<dbReference type="PANTHER" id="PTHR21704">
    <property type="entry name" value="NIPPED-B-LIKE PROTEIN DELANGIN SCC2-RELATED"/>
    <property type="match status" value="1"/>
</dbReference>
<evidence type="ECO:0000313" key="7">
    <source>
        <dbReference type="EMBL" id="KAH9298518.1"/>
    </source>
</evidence>
<comment type="caution">
    <text evidence="7">The sequence shown here is derived from an EMBL/GenBank/DDBJ whole genome shotgun (WGS) entry which is preliminary data.</text>
</comment>
<dbReference type="CDD" id="cd15489">
    <property type="entry name" value="PHD_SF"/>
    <property type="match status" value="1"/>
</dbReference>
<dbReference type="Pfam" id="PF12765">
    <property type="entry name" value="Cohesin_HEAT"/>
    <property type="match status" value="1"/>
</dbReference>
<sequence length="1085" mass="120632">MRNEEGLVSSDPTSLVTAVLNHDPNAFNCKTPGNDKQRGLQHSSLDISSEQNKHSEIPLTNNHKMPTANYQVISMDMQAPLSATKSRLRKIVANGGKDSGQNMLGTVDVKRDTGVGNLCKILDGLFERTEIPGEVDGEEYSCIPFLNIKVIEEEVMAADSRKTLNLVPVGKIVKLLDVLNHYIHQSCDKALGDEHDVESDNYLSIMSALEAVQLSLTIMTHPNMPKQVYKEEIIDTMVNLSRHQIVHTVFIAFDPSYWMIHKGGITDGGYGIEEENVNLQIKSGKKGHYRNKGWNVRKAASAKVSTAVSNVLYKLCSILGLFKDLLSIERLLDNSVLQLIKTCLATFTVENIQLLQLKAIGVTCAVFNSYPEHRTIIMDEIILLLLKLPSSKRNLRAYHLPDEEQKQIQMTTALVLQLVQCSVTLPQPIKSGLAVNAACGGGADDCDPSKCFDPAIESCRYFWGNVFQYLSVPKSQDLSEIKIIIENLAIDLLTTINVPEYPAASLLVQILCVLLLGNAGLKSKDVIVRGIAIDLLGNIAARLKHDSVACSNDRHWILQELHEEELEDVVPQETCVVCRGQRAANFMVVCDGCQRWFHGECIGASGYDVISRGWVCYCCMCRRQLASLHSNFHVQGEKVKEDSAGHTTNKHSTPIKGVDVIEQIILNYLQEVGSTDNLATYACQFYLCQWYKDDRNALQMVPFYHGRWNSKVHTMEFGIASAGLSRGVITRISTALVQQSALARGFDKILDRLLASLQESSPTLRAKALRAVSTIVEADPGVLGDTHVRCAVEGRFLDSAISVREAAMELVGRHIVSRPDVAMKYFSKVAERIMDKGVSVRKRVIKIIRDMCIMQCNFAKITDACYHIISRINDEENSIQDLVCKTFYELWFEEPSNAQTKFVGDGSIVPPEIAERTQQLVNVLSMLNSHQPLVTIIKRTMALDFCTSRNTGTSAVSQAAVRNRCEVMCKCLLESTLKAEETNIVASEIQALPYVLALHAFCTVDPTLCAPASDPSRFVVTLQPYLKAQAYNRIIAKLLQSIVFVIDAVLPLLRRPPPNFVEELERDLRQLIAQCYFLSVVDACI</sequence>
<name>A0AA38CL99_TAXCH</name>
<dbReference type="Gene3D" id="1.25.10.10">
    <property type="entry name" value="Leucine-rich Repeat Variant"/>
    <property type="match status" value="1"/>
</dbReference>
<accession>A0AA38CL99</accession>
<dbReference type="GO" id="GO:0140588">
    <property type="term" value="P:chromatin looping"/>
    <property type="evidence" value="ECO:0007669"/>
    <property type="project" value="InterPro"/>
</dbReference>
<keyword evidence="2 4" id="KW-0863">Zinc-finger</keyword>
<dbReference type="InterPro" id="IPR016024">
    <property type="entry name" value="ARM-type_fold"/>
</dbReference>
<keyword evidence="1" id="KW-0479">Metal-binding</keyword>
<evidence type="ECO:0000259" key="6">
    <source>
        <dbReference type="PROSITE" id="PS50016"/>
    </source>
</evidence>
<dbReference type="GO" id="GO:1990414">
    <property type="term" value="P:replication-born double-strand break repair via sister chromatid exchange"/>
    <property type="evidence" value="ECO:0007669"/>
    <property type="project" value="TreeGrafter"/>
</dbReference>
<dbReference type="SUPFAM" id="SSF48371">
    <property type="entry name" value="ARM repeat"/>
    <property type="match status" value="1"/>
</dbReference>
<dbReference type="Proteomes" id="UP000824469">
    <property type="component" value="Unassembled WGS sequence"/>
</dbReference>
<dbReference type="Pfam" id="PF00628">
    <property type="entry name" value="PHD"/>
    <property type="match status" value="1"/>
</dbReference>
<dbReference type="GO" id="GO:0003682">
    <property type="term" value="F:chromatin binding"/>
    <property type="evidence" value="ECO:0007669"/>
    <property type="project" value="TreeGrafter"/>
</dbReference>
<dbReference type="Gene3D" id="3.30.40.10">
    <property type="entry name" value="Zinc/RING finger domain, C3HC4 (zinc finger)"/>
    <property type="match status" value="1"/>
</dbReference>
<evidence type="ECO:0000256" key="1">
    <source>
        <dbReference type="ARBA" id="ARBA00022723"/>
    </source>
</evidence>
<dbReference type="PROSITE" id="PS01359">
    <property type="entry name" value="ZF_PHD_1"/>
    <property type="match status" value="1"/>
</dbReference>
<dbReference type="InterPro" id="IPR019787">
    <property type="entry name" value="Znf_PHD-finger"/>
</dbReference>
<dbReference type="PANTHER" id="PTHR21704:SF18">
    <property type="entry name" value="NIPPED-B-LIKE PROTEIN"/>
    <property type="match status" value="1"/>
</dbReference>
<dbReference type="GO" id="GO:0008270">
    <property type="term" value="F:zinc ion binding"/>
    <property type="evidence" value="ECO:0007669"/>
    <property type="project" value="UniProtKB-KW"/>
</dbReference>
<dbReference type="InterPro" id="IPR026003">
    <property type="entry name" value="Cohesin_HEAT"/>
</dbReference>
<dbReference type="InterPro" id="IPR019786">
    <property type="entry name" value="Zinc_finger_PHD-type_CS"/>
</dbReference>
<evidence type="ECO:0000256" key="5">
    <source>
        <dbReference type="SAM" id="MobiDB-lite"/>
    </source>
</evidence>
<protein>
    <recommendedName>
        <fullName evidence="6">PHD-type domain-containing protein</fullName>
    </recommendedName>
</protein>
<dbReference type="GO" id="GO:0071169">
    <property type="term" value="P:establishment of protein localization to chromatin"/>
    <property type="evidence" value="ECO:0007669"/>
    <property type="project" value="TreeGrafter"/>
</dbReference>
<dbReference type="SMART" id="SM00249">
    <property type="entry name" value="PHD"/>
    <property type="match status" value="1"/>
</dbReference>
<gene>
    <name evidence="7" type="ORF">KI387_030200</name>
</gene>
<dbReference type="OMA" id="TIMTHPN"/>
<dbReference type="InterPro" id="IPR001965">
    <property type="entry name" value="Znf_PHD"/>
</dbReference>
<dbReference type="PROSITE" id="PS50016">
    <property type="entry name" value="ZF_PHD_2"/>
    <property type="match status" value="1"/>
</dbReference>
<feature type="region of interest" description="Disordered" evidence="5">
    <location>
        <begin position="26"/>
        <end position="62"/>
    </location>
</feature>
<dbReference type="InterPro" id="IPR013083">
    <property type="entry name" value="Znf_RING/FYVE/PHD"/>
</dbReference>
<dbReference type="AlphaFoldDB" id="A0AA38CL99"/>
<proteinExistence type="predicted"/>
<dbReference type="SUPFAM" id="SSF57903">
    <property type="entry name" value="FYVE/PHD zinc finger"/>
    <property type="match status" value="1"/>
</dbReference>
<dbReference type="GO" id="GO:0061775">
    <property type="term" value="F:cohesin loader activity"/>
    <property type="evidence" value="ECO:0007669"/>
    <property type="project" value="InterPro"/>
</dbReference>
<evidence type="ECO:0000313" key="8">
    <source>
        <dbReference type="Proteomes" id="UP000824469"/>
    </source>
</evidence>
<evidence type="ECO:0000256" key="3">
    <source>
        <dbReference type="ARBA" id="ARBA00022833"/>
    </source>
</evidence>
<dbReference type="InterPro" id="IPR011989">
    <property type="entry name" value="ARM-like"/>
</dbReference>
<keyword evidence="8" id="KW-1185">Reference proteome</keyword>
<dbReference type="CDD" id="cd23958">
    <property type="entry name" value="SCC2"/>
    <property type="match status" value="1"/>
</dbReference>
<reference evidence="7 8" key="1">
    <citation type="journal article" date="2021" name="Nat. Plants">
        <title>The Taxus genome provides insights into paclitaxel biosynthesis.</title>
        <authorList>
            <person name="Xiong X."/>
            <person name="Gou J."/>
            <person name="Liao Q."/>
            <person name="Li Y."/>
            <person name="Zhou Q."/>
            <person name="Bi G."/>
            <person name="Li C."/>
            <person name="Du R."/>
            <person name="Wang X."/>
            <person name="Sun T."/>
            <person name="Guo L."/>
            <person name="Liang H."/>
            <person name="Lu P."/>
            <person name="Wu Y."/>
            <person name="Zhang Z."/>
            <person name="Ro D.K."/>
            <person name="Shang Y."/>
            <person name="Huang S."/>
            <person name="Yan J."/>
        </authorList>
    </citation>
    <scope>NUCLEOTIDE SEQUENCE [LARGE SCALE GENOMIC DNA]</scope>
    <source>
        <strain evidence="7">Ta-2019</strain>
    </source>
</reference>
<dbReference type="GO" id="GO:0034087">
    <property type="term" value="P:establishment of mitotic sister chromatid cohesion"/>
    <property type="evidence" value="ECO:0007669"/>
    <property type="project" value="TreeGrafter"/>
</dbReference>
<feature type="compositionally biased region" description="Polar residues" evidence="5">
    <location>
        <begin position="40"/>
        <end position="50"/>
    </location>
</feature>
<evidence type="ECO:0000256" key="4">
    <source>
        <dbReference type="PROSITE-ProRule" id="PRU00146"/>
    </source>
</evidence>
<keyword evidence="3" id="KW-0862">Zinc</keyword>
<feature type="domain" description="PHD-type" evidence="6">
    <location>
        <begin position="572"/>
        <end position="622"/>
    </location>
</feature>
<dbReference type="InterPro" id="IPR033031">
    <property type="entry name" value="Scc2/Nipped-B"/>
</dbReference>